<dbReference type="InterPro" id="IPR011047">
    <property type="entry name" value="Quinoprotein_ADH-like_sf"/>
</dbReference>
<dbReference type="Proteomes" id="UP001623852">
    <property type="component" value="Chromosome"/>
</dbReference>
<dbReference type="SUPFAM" id="SSF50998">
    <property type="entry name" value="Quinoprotein alcohol dehydrogenase-like"/>
    <property type="match status" value="1"/>
</dbReference>
<dbReference type="PANTHER" id="PTHR19848:SF8">
    <property type="entry name" value="F-BOX AND WD REPEAT DOMAIN CONTAINING 7"/>
    <property type="match status" value="1"/>
</dbReference>
<keyword evidence="2" id="KW-1003">Cell membrane</keyword>
<organism evidence="7 8">
    <name type="scientific">Flavobacterium soyae</name>
    <dbReference type="NCBI Taxonomy" id="2903098"/>
    <lineage>
        <taxon>Bacteria</taxon>
        <taxon>Pseudomonadati</taxon>
        <taxon>Bacteroidota</taxon>
        <taxon>Flavobacteriia</taxon>
        <taxon>Flavobacteriales</taxon>
        <taxon>Flavobacteriaceae</taxon>
        <taxon>Flavobacterium</taxon>
    </lineage>
</organism>
<evidence type="ECO:0000313" key="7">
    <source>
        <dbReference type="EMBL" id="WYZ18748.1"/>
    </source>
</evidence>
<evidence type="ECO:0000256" key="3">
    <source>
        <dbReference type="ARBA" id="ARBA00022574"/>
    </source>
</evidence>
<keyword evidence="8" id="KW-1185">Reference proteome</keyword>
<dbReference type="PROSITE" id="PS50294">
    <property type="entry name" value="WD_REPEATS_REGION"/>
    <property type="match status" value="1"/>
</dbReference>
<evidence type="ECO:0000313" key="8">
    <source>
        <dbReference type="Proteomes" id="UP001623852"/>
    </source>
</evidence>
<evidence type="ECO:0000256" key="5">
    <source>
        <dbReference type="ARBA" id="ARBA00023136"/>
    </source>
</evidence>
<dbReference type="InterPro" id="IPR001680">
    <property type="entry name" value="WD40_rpt"/>
</dbReference>
<dbReference type="InterPro" id="IPR009722">
    <property type="entry name" value="YjiK/CarP"/>
</dbReference>
<dbReference type="PROSITE" id="PS50082">
    <property type="entry name" value="WD_REPEATS_2"/>
    <property type="match status" value="2"/>
</dbReference>
<dbReference type="RefSeq" id="WP_406843600.1">
    <property type="nucleotide sequence ID" value="NZ_CP150845.1"/>
</dbReference>
<evidence type="ECO:0000256" key="1">
    <source>
        <dbReference type="ARBA" id="ARBA00004236"/>
    </source>
</evidence>
<feature type="repeat" description="WD" evidence="6">
    <location>
        <begin position="292"/>
        <end position="326"/>
    </location>
</feature>
<name>A0ABZ2UC55_9FLAO</name>
<accession>A0ABZ2UC55</accession>
<dbReference type="Gene3D" id="2.130.10.10">
    <property type="entry name" value="YVTN repeat-like/Quinoprotein amine dehydrogenase"/>
    <property type="match status" value="2"/>
</dbReference>
<evidence type="ECO:0000256" key="2">
    <source>
        <dbReference type="ARBA" id="ARBA00022475"/>
    </source>
</evidence>
<dbReference type="EMBL" id="CP150845">
    <property type="protein sequence ID" value="WYZ18748.1"/>
    <property type="molecule type" value="Genomic_DNA"/>
</dbReference>
<dbReference type="Pfam" id="PF06977">
    <property type="entry name" value="SdiA-regulated"/>
    <property type="match status" value="1"/>
</dbReference>
<sequence length="326" mass="37360">MKNNKILSAFILLFAILGCRGQNIFIPKLTNINPVSYTDVVYTGVKDTVLVSTFSGRISKRINGSPKEIAIAKIADEIYSLAYNPQRKEIAAATLENDILLINEKNGKIIKKLPLKTTWSIAVFFSDNFNYLITQDQKKNQYIWDVTKNYQELVLPSDFPKGTIVKIDKQNIAVIVTPSKVTYWNMNNNTVQKEILVDLKKFTDMDSEGNFLSLNYNECAKYNSNTHQTEFKVKHPNWITHDIYDDSKVYEDNYSMNLTTAKFAKDKIYTASIDRSIRIWDKKTGELLKSLTDDHKATVNKLKVSKDENQLVSVDLKGGIQFWNIE</sequence>
<keyword evidence="4" id="KW-0677">Repeat</keyword>
<feature type="repeat" description="WD" evidence="6">
    <location>
        <begin position="251"/>
        <end position="290"/>
    </location>
</feature>
<comment type="subcellular location">
    <subcellularLocation>
        <location evidence="1">Cell membrane</location>
    </subcellularLocation>
</comment>
<protein>
    <submittedName>
        <fullName evidence="7">SdiA-regulated domain-containing protein</fullName>
    </submittedName>
</protein>
<dbReference type="SMART" id="SM00320">
    <property type="entry name" value="WD40"/>
    <property type="match status" value="3"/>
</dbReference>
<proteinExistence type="predicted"/>
<dbReference type="PROSITE" id="PS51257">
    <property type="entry name" value="PROKAR_LIPOPROTEIN"/>
    <property type="match status" value="1"/>
</dbReference>
<reference evidence="7 8" key="1">
    <citation type="submission" date="2024-03" db="EMBL/GenBank/DDBJ databases">
        <title>Flavobacterium soyae.</title>
        <authorList>
            <person name="Zheng W."/>
        </authorList>
    </citation>
    <scope>NUCLEOTIDE SEQUENCE [LARGE SCALE GENOMIC DNA]</scope>
    <source>
        <strain evidence="7 8">55</strain>
    </source>
</reference>
<gene>
    <name evidence="7" type="ORF">AABD74_16435</name>
</gene>
<keyword evidence="5" id="KW-0472">Membrane</keyword>
<evidence type="ECO:0000256" key="6">
    <source>
        <dbReference type="PROSITE-ProRule" id="PRU00221"/>
    </source>
</evidence>
<dbReference type="PANTHER" id="PTHR19848">
    <property type="entry name" value="WD40 REPEAT PROTEIN"/>
    <property type="match status" value="1"/>
</dbReference>
<keyword evidence="3 6" id="KW-0853">WD repeat</keyword>
<evidence type="ECO:0000256" key="4">
    <source>
        <dbReference type="ARBA" id="ARBA00022737"/>
    </source>
</evidence>
<dbReference type="InterPro" id="IPR015943">
    <property type="entry name" value="WD40/YVTN_repeat-like_dom_sf"/>
</dbReference>